<feature type="transmembrane region" description="Helical" evidence="1">
    <location>
        <begin position="479"/>
        <end position="502"/>
    </location>
</feature>
<sequence length="583" mass="59115">MNDPQRAVLAQLSHEFAAMSAQMARISATLNQLDLNAPVAQQQYWQPQPPPYYPPPPPPPVVAPATAGDPDRGWIGKALAVAGVGVTLIGVVLLLVLAAQAGLLRPELRVAAGGVLGAVLVGIGIRLHARPGGQVGAIALSATGIAALYMDVMAVTTIYHWVAAPVALVIGALVGGGGLSLARRWGSEQLAVLVLVPLVILAPVITNGVTLLLIGFMIALSAAALLVQIGRDWLWMHTARTAAVTLPLMVALVAAYFGSSVDGWLLGAATGVAALLAVTSALVLLPSSANRAAMAIVTVGGLVPVLAAGIAVDQWLAALLAAAVSVCLLAIVLLADRLPGVAGVVTQVWSAASAAAALVAITVAFDGEVAAPLLLAIGAVVAVAGRRALVARWAATGLGFVGAVVFFVYAPDILVDGWRLTVSSAASTLAGSAVLVAWAGTVAWAHRTGWVAAALVSVYGLTVFTVTAGVLIGGPEKGFLAGHMAATICWIGLAAGLFAAALRTRRPELRAAPIAGGLVLTSAAMAKLFLFDLGTLDGIFRVVAFIVVGLVLLAMGTGYARSLAARRDESDSESRQESPLAPC</sequence>
<protein>
    <submittedName>
        <fullName evidence="2">DUF2339 domain-containing protein</fullName>
    </submittedName>
</protein>
<dbReference type="EMBL" id="VBSB01000023">
    <property type="protein sequence ID" value="NTY62967.1"/>
    <property type="molecule type" value="Genomic_DNA"/>
</dbReference>
<name>A0ABX2K1D9_9MYCO</name>
<feature type="transmembrane region" description="Helical" evidence="1">
    <location>
        <begin position="539"/>
        <end position="560"/>
    </location>
</feature>
<organism evidence="2 3">
    <name type="scientific">Mycolicibacterium sphagni</name>
    <dbReference type="NCBI Taxonomy" id="1786"/>
    <lineage>
        <taxon>Bacteria</taxon>
        <taxon>Bacillati</taxon>
        <taxon>Actinomycetota</taxon>
        <taxon>Actinomycetes</taxon>
        <taxon>Mycobacteriales</taxon>
        <taxon>Mycobacteriaceae</taxon>
        <taxon>Mycolicibacterium</taxon>
    </lineage>
</organism>
<feature type="transmembrane region" description="Helical" evidence="1">
    <location>
        <begin position="211"/>
        <end position="229"/>
    </location>
</feature>
<gene>
    <name evidence="2" type="ORF">FEG63_25885</name>
</gene>
<feature type="transmembrane region" description="Helical" evidence="1">
    <location>
        <begin position="451"/>
        <end position="473"/>
    </location>
</feature>
<feature type="transmembrane region" description="Helical" evidence="1">
    <location>
        <begin position="110"/>
        <end position="128"/>
    </location>
</feature>
<evidence type="ECO:0000256" key="1">
    <source>
        <dbReference type="SAM" id="Phobius"/>
    </source>
</evidence>
<evidence type="ECO:0000313" key="2">
    <source>
        <dbReference type="EMBL" id="NTY62967.1"/>
    </source>
</evidence>
<keyword evidence="1" id="KW-1133">Transmembrane helix</keyword>
<dbReference type="Proteomes" id="UP000708347">
    <property type="component" value="Unassembled WGS sequence"/>
</dbReference>
<dbReference type="Pfam" id="PF10101">
    <property type="entry name" value="DUF2339"/>
    <property type="match status" value="1"/>
</dbReference>
<dbReference type="PANTHER" id="PTHR38434:SF1">
    <property type="entry name" value="BLL2549 PROTEIN"/>
    <property type="match status" value="1"/>
</dbReference>
<dbReference type="PANTHER" id="PTHR38434">
    <property type="entry name" value="BLL2549 PROTEIN"/>
    <property type="match status" value="1"/>
</dbReference>
<feature type="transmembrane region" description="Helical" evidence="1">
    <location>
        <begin position="369"/>
        <end position="386"/>
    </location>
</feature>
<feature type="transmembrane region" description="Helical" evidence="1">
    <location>
        <begin position="292"/>
        <end position="310"/>
    </location>
</feature>
<feature type="transmembrane region" description="Helical" evidence="1">
    <location>
        <begin position="393"/>
        <end position="410"/>
    </location>
</feature>
<accession>A0ABX2K1D9</accession>
<comment type="caution">
    <text evidence="2">The sequence shown here is derived from an EMBL/GenBank/DDBJ whole genome shotgun (WGS) entry which is preliminary data.</text>
</comment>
<evidence type="ECO:0000313" key="3">
    <source>
        <dbReference type="Proteomes" id="UP000708347"/>
    </source>
</evidence>
<feature type="transmembrane region" description="Helical" evidence="1">
    <location>
        <begin position="341"/>
        <end position="363"/>
    </location>
</feature>
<feature type="transmembrane region" description="Helical" evidence="1">
    <location>
        <begin position="241"/>
        <end position="258"/>
    </location>
</feature>
<feature type="transmembrane region" description="Helical" evidence="1">
    <location>
        <begin position="135"/>
        <end position="152"/>
    </location>
</feature>
<reference evidence="2 3" key="1">
    <citation type="submission" date="2019-05" db="EMBL/GenBank/DDBJ databases">
        <title>Mycolicibacterium sphagni ENV482 genome assembly.</title>
        <authorList>
            <person name="Chen W."/>
            <person name="Faulkner N.W."/>
            <person name="Hyman M.R."/>
        </authorList>
    </citation>
    <scope>NUCLEOTIDE SEQUENCE [LARGE SCALE GENOMIC DNA]</scope>
    <source>
        <strain evidence="2 3">ENV482</strain>
    </source>
</reference>
<feature type="transmembrane region" description="Helical" evidence="1">
    <location>
        <begin position="316"/>
        <end position="334"/>
    </location>
</feature>
<keyword evidence="1" id="KW-0812">Transmembrane</keyword>
<feature type="transmembrane region" description="Helical" evidence="1">
    <location>
        <begin position="514"/>
        <end position="533"/>
    </location>
</feature>
<feature type="transmembrane region" description="Helical" evidence="1">
    <location>
        <begin position="422"/>
        <end position="444"/>
    </location>
</feature>
<dbReference type="InterPro" id="IPR019286">
    <property type="entry name" value="DUF2339_TM"/>
</dbReference>
<feature type="transmembrane region" description="Helical" evidence="1">
    <location>
        <begin position="264"/>
        <end position="285"/>
    </location>
</feature>
<dbReference type="RefSeq" id="WP_240163700.1">
    <property type="nucleotide sequence ID" value="NZ_VBSB01000023.1"/>
</dbReference>
<keyword evidence="1" id="KW-0472">Membrane</keyword>
<proteinExistence type="predicted"/>
<keyword evidence="3" id="KW-1185">Reference proteome</keyword>
<feature type="transmembrane region" description="Helical" evidence="1">
    <location>
        <begin position="189"/>
        <end position="205"/>
    </location>
</feature>
<feature type="transmembrane region" description="Helical" evidence="1">
    <location>
        <begin position="158"/>
        <end position="182"/>
    </location>
</feature>
<feature type="transmembrane region" description="Helical" evidence="1">
    <location>
        <begin position="78"/>
        <end position="98"/>
    </location>
</feature>